<dbReference type="PANTHER" id="PTHR37531">
    <property type="entry name" value="HEME EXPORTER PROTEIN D"/>
    <property type="match status" value="1"/>
</dbReference>
<evidence type="ECO:0000256" key="6">
    <source>
        <dbReference type="ARBA" id="ARBA00022475"/>
    </source>
</evidence>
<dbReference type="NCBIfam" id="TIGR03141">
    <property type="entry name" value="cytochro_ccmD"/>
    <property type="match status" value="1"/>
</dbReference>
<evidence type="ECO:0000256" key="4">
    <source>
        <dbReference type="ARBA" id="ARBA00016461"/>
    </source>
</evidence>
<dbReference type="EMBL" id="JAKKSL010000003">
    <property type="protein sequence ID" value="MCI2284700.1"/>
    <property type="molecule type" value="Genomic_DNA"/>
</dbReference>
<evidence type="ECO:0000256" key="11">
    <source>
        <dbReference type="ARBA" id="ARBA00023136"/>
    </source>
</evidence>
<comment type="similarity">
    <text evidence="3 12">Belongs to the CcmD/CycX/HelD family.</text>
</comment>
<proteinExistence type="inferred from homology"/>
<feature type="compositionally biased region" description="Basic and acidic residues" evidence="13">
    <location>
        <begin position="67"/>
        <end position="81"/>
    </location>
</feature>
<feature type="transmembrane region" description="Helical" evidence="12">
    <location>
        <begin position="15"/>
        <end position="36"/>
    </location>
</feature>
<dbReference type="Proteomes" id="UP001139646">
    <property type="component" value="Unassembled WGS sequence"/>
</dbReference>
<evidence type="ECO:0000256" key="3">
    <source>
        <dbReference type="ARBA" id="ARBA00008741"/>
    </source>
</evidence>
<dbReference type="Pfam" id="PF04995">
    <property type="entry name" value="CcmD"/>
    <property type="match status" value="1"/>
</dbReference>
<evidence type="ECO:0000256" key="12">
    <source>
        <dbReference type="RuleBase" id="RU363101"/>
    </source>
</evidence>
<keyword evidence="9 12" id="KW-0201">Cytochrome c-type biogenesis</keyword>
<keyword evidence="5 12" id="KW-0813">Transport</keyword>
<evidence type="ECO:0000256" key="8">
    <source>
        <dbReference type="ARBA" id="ARBA00022692"/>
    </source>
</evidence>
<keyword evidence="6 12" id="KW-1003">Cell membrane</keyword>
<keyword evidence="7 12" id="KW-0997">Cell inner membrane</keyword>
<evidence type="ECO:0000256" key="5">
    <source>
        <dbReference type="ARBA" id="ARBA00022448"/>
    </source>
</evidence>
<dbReference type="InterPro" id="IPR052075">
    <property type="entry name" value="Heme_exporter_D"/>
</dbReference>
<keyword evidence="15" id="KW-1185">Reference proteome</keyword>
<evidence type="ECO:0000256" key="1">
    <source>
        <dbReference type="ARBA" id="ARBA00002442"/>
    </source>
</evidence>
<organism evidence="14 15">
    <name type="scientific">Colwellia maritima</name>
    <dbReference type="NCBI Taxonomy" id="2912588"/>
    <lineage>
        <taxon>Bacteria</taxon>
        <taxon>Pseudomonadati</taxon>
        <taxon>Pseudomonadota</taxon>
        <taxon>Gammaproteobacteria</taxon>
        <taxon>Alteromonadales</taxon>
        <taxon>Colwelliaceae</taxon>
        <taxon>Colwellia</taxon>
    </lineage>
</organism>
<keyword evidence="10 12" id="KW-1133">Transmembrane helix</keyword>
<comment type="caution">
    <text evidence="14">The sequence shown here is derived from an EMBL/GenBank/DDBJ whole genome shotgun (WGS) entry which is preliminary data.</text>
</comment>
<dbReference type="PANTHER" id="PTHR37531:SF1">
    <property type="entry name" value="HEME EXPORTER PROTEIN D"/>
    <property type="match status" value="1"/>
</dbReference>
<accession>A0ABS9X3Q5</accession>
<dbReference type="RefSeq" id="WP_242287174.1">
    <property type="nucleotide sequence ID" value="NZ_JAKKSL010000003.1"/>
</dbReference>
<comment type="function">
    <text evidence="1 12">Required for the export of heme to the periplasm for the biogenesis of c-type cytochromes.</text>
</comment>
<evidence type="ECO:0000256" key="7">
    <source>
        <dbReference type="ARBA" id="ARBA00022519"/>
    </source>
</evidence>
<evidence type="ECO:0000256" key="10">
    <source>
        <dbReference type="ARBA" id="ARBA00022989"/>
    </source>
</evidence>
<name>A0ABS9X3Q5_9GAMM</name>
<comment type="subcellular location">
    <subcellularLocation>
        <location evidence="2 12">Cell inner membrane</location>
        <topology evidence="2 12">Single-pass membrane protein</topology>
    </subcellularLocation>
</comment>
<feature type="region of interest" description="Disordered" evidence="13">
    <location>
        <begin position="59"/>
        <end position="81"/>
    </location>
</feature>
<keyword evidence="11 12" id="KW-0472">Membrane</keyword>
<evidence type="ECO:0000313" key="15">
    <source>
        <dbReference type="Proteomes" id="UP001139646"/>
    </source>
</evidence>
<evidence type="ECO:0000313" key="14">
    <source>
        <dbReference type="EMBL" id="MCI2284700.1"/>
    </source>
</evidence>
<evidence type="ECO:0000256" key="13">
    <source>
        <dbReference type="SAM" id="MobiDB-lite"/>
    </source>
</evidence>
<dbReference type="InterPro" id="IPR007078">
    <property type="entry name" value="Haem_export_protD_CcmD"/>
</dbReference>
<evidence type="ECO:0000256" key="9">
    <source>
        <dbReference type="ARBA" id="ARBA00022748"/>
    </source>
</evidence>
<protein>
    <recommendedName>
        <fullName evidence="4 12">Heme exporter protein D</fullName>
    </recommendedName>
</protein>
<gene>
    <name evidence="14" type="primary">ccmD</name>
    <name evidence="14" type="ORF">L3081_16545</name>
</gene>
<keyword evidence="8 12" id="KW-0812">Transmembrane</keyword>
<sequence>MQFDSFNDFLAMGGYGFYVWLSFGISAVLIIALIFSSIMGHKQVLKNIAIRQERDNKLRQLRKQRSKRSDNKHNEIEEVNL</sequence>
<reference evidence="14" key="1">
    <citation type="submission" date="2022-01" db="EMBL/GenBank/DDBJ databases">
        <title>Colwellia maritima, isolated from seawater.</title>
        <authorList>
            <person name="Kristyanto S."/>
            <person name="Jung J."/>
            <person name="Jeon C.O."/>
        </authorList>
    </citation>
    <scope>NUCLEOTIDE SEQUENCE</scope>
    <source>
        <strain evidence="14">MSW7</strain>
    </source>
</reference>
<evidence type="ECO:0000256" key="2">
    <source>
        <dbReference type="ARBA" id="ARBA00004377"/>
    </source>
</evidence>